<organism evidence="2 3">
    <name type="scientific">Methylobacterium indicum</name>
    <dbReference type="NCBI Taxonomy" id="1775910"/>
    <lineage>
        <taxon>Bacteria</taxon>
        <taxon>Pseudomonadati</taxon>
        <taxon>Pseudomonadota</taxon>
        <taxon>Alphaproteobacteria</taxon>
        <taxon>Hyphomicrobiales</taxon>
        <taxon>Methylobacteriaceae</taxon>
        <taxon>Methylobacterium</taxon>
    </lineage>
</organism>
<evidence type="ECO:0000313" key="2">
    <source>
        <dbReference type="EMBL" id="KMO25276.1"/>
    </source>
</evidence>
<accession>A0ABR5HFG0</accession>
<comment type="caution">
    <text evidence="2">The sequence shown here is derived from an EMBL/GenBank/DDBJ whole genome shotgun (WGS) entry which is preliminary data.</text>
</comment>
<protein>
    <submittedName>
        <fullName evidence="2">Uncharacterized protein</fullName>
    </submittedName>
</protein>
<evidence type="ECO:0000313" key="3">
    <source>
        <dbReference type="Proteomes" id="UP000036471"/>
    </source>
</evidence>
<dbReference type="RefSeq" id="WP_048425583.1">
    <property type="nucleotide sequence ID" value="NZ_JTHF01000007.1"/>
</dbReference>
<proteinExistence type="predicted"/>
<sequence>MTATLKPQQYLADLLSLAAARAGVPTTRTPTAMTAAAAPPAAMPAPPTAAVRWLAELMLLYGLPFEYLVPVAGMLPPESIRFFFLDQNWTNRLIDGAASVGVASTVDELSTYAALEPLVRQAALAAPSVRARLLKRDTAPAAAPAGPITGFLLRSAVVSGWPGLEVAATDAAGNSLVPPLRFERLAPDILLCLLNGLPVEVVVKQPTETMHFGVVEASGGTYQVTLRHVGGAEAGTQIGTQQCPTVQRGGNAPGSVINVQQTAAALLAALVADKALPDGTAAISSAQLAIQMVQSAGLQPFQPQQSPPAAPSAPAAKSSG</sequence>
<evidence type="ECO:0000256" key="1">
    <source>
        <dbReference type="SAM" id="MobiDB-lite"/>
    </source>
</evidence>
<feature type="region of interest" description="Disordered" evidence="1">
    <location>
        <begin position="298"/>
        <end position="320"/>
    </location>
</feature>
<name>A0ABR5HFG0_9HYPH</name>
<dbReference type="Proteomes" id="UP000036471">
    <property type="component" value="Unassembled WGS sequence"/>
</dbReference>
<gene>
    <name evidence="2" type="ORF">QR79_08510</name>
</gene>
<keyword evidence="3" id="KW-1185">Reference proteome</keyword>
<reference evidence="2 3" key="1">
    <citation type="submission" date="2014-11" db="EMBL/GenBank/DDBJ databases">
        <title>Comparative genomics of Methylobacterium species.</title>
        <authorList>
            <person name="Chaudhry V."/>
            <person name="Patil P.B."/>
        </authorList>
    </citation>
    <scope>NUCLEOTIDE SEQUENCE [LARGE SCALE GENOMIC DNA]</scope>
    <source>
        <strain evidence="2 3">SE3.6</strain>
    </source>
</reference>
<dbReference type="EMBL" id="JTHG01000059">
    <property type="protein sequence ID" value="KMO25276.1"/>
    <property type="molecule type" value="Genomic_DNA"/>
</dbReference>